<feature type="domain" description="Nucleoplasmin-like" evidence="4">
    <location>
        <begin position="71"/>
        <end position="164"/>
    </location>
</feature>
<dbReference type="STRING" id="35608.A0A2U1NJ72"/>
<dbReference type="GO" id="GO:0034039">
    <property type="term" value="F:8-oxo-7,8-dihydroguanine DNA N-glycosylase activity"/>
    <property type="evidence" value="ECO:0007669"/>
    <property type="project" value="TreeGrafter"/>
</dbReference>
<keyword evidence="6" id="KW-1185">Reference proteome</keyword>
<dbReference type="SUPFAM" id="SSF48150">
    <property type="entry name" value="DNA-glycosylase"/>
    <property type="match status" value="1"/>
</dbReference>
<dbReference type="GO" id="GO:0005524">
    <property type="term" value="F:ATP binding"/>
    <property type="evidence" value="ECO:0007669"/>
    <property type="project" value="UniProtKB-KW"/>
</dbReference>
<dbReference type="InterPro" id="IPR041232">
    <property type="entry name" value="NPL"/>
</dbReference>
<dbReference type="GO" id="GO:0006285">
    <property type="term" value="P:base-excision repair, AP site formation"/>
    <property type="evidence" value="ECO:0007669"/>
    <property type="project" value="TreeGrafter"/>
</dbReference>
<feature type="domain" description="Clp ATPase C-terminal" evidence="3">
    <location>
        <begin position="2"/>
        <end position="46"/>
    </location>
</feature>
<evidence type="ECO:0000313" key="5">
    <source>
        <dbReference type="EMBL" id="PWA73557.1"/>
    </source>
</evidence>
<gene>
    <name evidence="5" type="ORF">CTI12_AA258480</name>
</gene>
<evidence type="ECO:0000256" key="1">
    <source>
        <dbReference type="ARBA" id="ARBA00022741"/>
    </source>
</evidence>
<evidence type="ECO:0000313" key="6">
    <source>
        <dbReference type="Proteomes" id="UP000245207"/>
    </source>
</evidence>
<accession>A0A2U1NJ72</accession>
<dbReference type="Gene3D" id="1.10.8.60">
    <property type="match status" value="1"/>
</dbReference>
<protein>
    <submittedName>
        <fullName evidence="5">DNA glycosylase</fullName>
    </submittedName>
</protein>
<evidence type="ECO:0000259" key="3">
    <source>
        <dbReference type="Pfam" id="PF10431"/>
    </source>
</evidence>
<evidence type="ECO:0000259" key="4">
    <source>
        <dbReference type="Pfam" id="PF17800"/>
    </source>
</evidence>
<dbReference type="PANTHER" id="PTHR10242">
    <property type="entry name" value="8-OXOGUANINE DNA GLYCOSYLASE"/>
    <property type="match status" value="1"/>
</dbReference>
<dbReference type="InterPro" id="IPR011257">
    <property type="entry name" value="DNA_glycosylase"/>
</dbReference>
<keyword evidence="1" id="KW-0547">Nucleotide-binding</keyword>
<sequence>MELICEQGFDRSYGARPLRRALTLIVEHPLIESLLSGEFEHGDTAVIDLDESGNPVVANKSQPNYSEVSGGVYIKPNEAYTLVHNHNDPKILRITQATLGDAIRTSPARSTVNCSIGDKPEIAICSLIVPHLTCCQLDLEFHESHDVIFSVKGPRGIHLAGYLVTPAADHLHVRNDGNEVLNGDEVPETTECGLLQENGTLRSNNFELNSSTDALERSEDKVKAKRKASTIEPTASGYVGATEDDKFGSESRIIKENGLSFSLQERINQKLFTCCFVAAVNLLLFFHDCPSLTHVVNSHLWLSSTYLKYQLPGAPFKVYTFIMKDKSILIRVSRTFKLEKAVCNHGFFMMAPNRWNPSSKTLVRPLRLPDQKSVTVSINLLYATFLYITVHDYVHHEISASDHQAISDQVTRMLKLSTEEEEHVKRFQRLHSDAAETGFGHLFRNPTLFEDIVKSILLCGCRFKDTLEMAENLCTLTKRKLSVKRKRGKKPESSLGNFPSPQELAGLELKDLDKCCLGYRGATILKLAKDVSNGEINLLDLENLSDADKLYSKLKNIEGIGDFVANNVLMCMGFYHKVPVDSETIRHIKQVHQRPECSKKNVEAIVKEIYDKYAPFQTLAFWLELVKYYEENVGKLYLLKECDYKSVAGSFLNKRG</sequence>
<proteinExistence type="predicted"/>
<dbReference type="Pfam" id="PF10431">
    <property type="entry name" value="ClpB_D2-small"/>
    <property type="match status" value="1"/>
</dbReference>
<reference evidence="5 6" key="1">
    <citation type="journal article" date="2018" name="Mol. Plant">
        <title>The genome of Artemisia annua provides insight into the evolution of Asteraceae family and artemisinin biosynthesis.</title>
        <authorList>
            <person name="Shen Q."/>
            <person name="Zhang L."/>
            <person name="Liao Z."/>
            <person name="Wang S."/>
            <person name="Yan T."/>
            <person name="Shi P."/>
            <person name="Liu M."/>
            <person name="Fu X."/>
            <person name="Pan Q."/>
            <person name="Wang Y."/>
            <person name="Lv Z."/>
            <person name="Lu X."/>
            <person name="Zhang F."/>
            <person name="Jiang W."/>
            <person name="Ma Y."/>
            <person name="Chen M."/>
            <person name="Hao X."/>
            <person name="Li L."/>
            <person name="Tang Y."/>
            <person name="Lv G."/>
            <person name="Zhou Y."/>
            <person name="Sun X."/>
            <person name="Brodelius P.E."/>
            <person name="Rose J.K.C."/>
            <person name="Tang K."/>
        </authorList>
    </citation>
    <scope>NUCLEOTIDE SEQUENCE [LARGE SCALE GENOMIC DNA]</scope>
    <source>
        <strain evidence="6">cv. Huhao1</strain>
        <tissue evidence="5">Leaf</tissue>
    </source>
</reference>
<keyword evidence="2" id="KW-0067">ATP-binding</keyword>
<dbReference type="Gene3D" id="2.60.120.340">
    <property type="entry name" value="Nucleoplasmin core domain"/>
    <property type="match status" value="1"/>
</dbReference>
<dbReference type="Proteomes" id="UP000245207">
    <property type="component" value="Unassembled WGS sequence"/>
</dbReference>
<dbReference type="EMBL" id="PKPP01002724">
    <property type="protein sequence ID" value="PWA73557.1"/>
    <property type="molecule type" value="Genomic_DNA"/>
</dbReference>
<dbReference type="AlphaFoldDB" id="A0A2U1NJ72"/>
<dbReference type="PANTHER" id="PTHR10242:SF7">
    <property type="entry name" value="HHH-GPD DOMAIN-CONTAINING PROTEIN"/>
    <property type="match status" value="1"/>
</dbReference>
<dbReference type="OrthoDB" id="4951845at2759"/>
<name>A0A2U1NJ72_ARTAN</name>
<evidence type="ECO:0000256" key="2">
    <source>
        <dbReference type="ARBA" id="ARBA00022840"/>
    </source>
</evidence>
<dbReference type="InterPro" id="IPR019489">
    <property type="entry name" value="Clp_ATPase_C"/>
</dbReference>
<dbReference type="Gene3D" id="1.10.340.30">
    <property type="entry name" value="Hypothetical protein, domain 2"/>
    <property type="match status" value="1"/>
</dbReference>
<dbReference type="Pfam" id="PF17800">
    <property type="entry name" value="NPL"/>
    <property type="match status" value="1"/>
</dbReference>
<dbReference type="InterPro" id="IPR052054">
    <property type="entry name" value="Oxidative_DNA_repair_enzyme"/>
</dbReference>
<comment type="caution">
    <text evidence="5">The sequence shown here is derived from an EMBL/GenBank/DDBJ whole genome shotgun (WGS) entry which is preliminary data.</text>
</comment>
<organism evidence="5 6">
    <name type="scientific">Artemisia annua</name>
    <name type="common">Sweet wormwood</name>
    <dbReference type="NCBI Taxonomy" id="35608"/>
    <lineage>
        <taxon>Eukaryota</taxon>
        <taxon>Viridiplantae</taxon>
        <taxon>Streptophyta</taxon>
        <taxon>Embryophyta</taxon>
        <taxon>Tracheophyta</taxon>
        <taxon>Spermatophyta</taxon>
        <taxon>Magnoliopsida</taxon>
        <taxon>eudicotyledons</taxon>
        <taxon>Gunneridae</taxon>
        <taxon>Pentapetalae</taxon>
        <taxon>asterids</taxon>
        <taxon>campanulids</taxon>
        <taxon>Asterales</taxon>
        <taxon>Asteraceae</taxon>
        <taxon>Asteroideae</taxon>
        <taxon>Anthemideae</taxon>
        <taxon>Artemisiinae</taxon>
        <taxon>Artemisia</taxon>
    </lineage>
</organism>
<dbReference type="GO" id="GO:0005634">
    <property type="term" value="C:nucleus"/>
    <property type="evidence" value="ECO:0007669"/>
    <property type="project" value="TreeGrafter"/>
</dbReference>